<dbReference type="AlphaFoldDB" id="A0A0L1L3U1"/>
<dbReference type="InterPro" id="IPR037401">
    <property type="entry name" value="SnoaL-like"/>
</dbReference>
<dbReference type="Proteomes" id="UP000235554">
    <property type="component" value="Unassembled WGS sequence"/>
</dbReference>
<name>A0A0L1L3U1_9VIBR</name>
<organism evidence="1 2">
    <name type="scientific">Vibrio lentus</name>
    <dbReference type="NCBI Taxonomy" id="136468"/>
    <lineage>
        <taxon>Bacteria</taxon>
        <taxon>Pseudomonadati</taxon>
        <taxon>Pseudomonadota</taxon>
        <taxon>Gammaproteobacteria</taxon>
        <taxon>Vibrionales</taxon>
        <taxon>Vibrionaceae</taxon>
        <taxon>Vibrio</taxon>
    </lineage>
</organism>
<comment type="caution">
    <text evidence="1">The sequence shown here is derived from an EMBL/GenBank/DDBJ whole genome shotgun (WGS) entry which is preliminary data.</text>
</comment>
<gene>
    <name evidence="1" type="ORF">BCT50_02115</name>
</gene>
<dbReference type="OrthoDB" id="13610at2"/>
<dbReference type="Gene3D" id="3.10.450.50">
    <property type="match status" value="1"/>
</dbReference>
<evidence type="ECO:0000313" key="1">
    <source>
        <dbReference type="EMBL" id="PMM63263.1"/>
    </source>
</evidence>
<dbReference type="InterPro" id="IPR032710">
    <property type="entry name" value="NTF2-like_dom_sf"/>
</dbReference>
<accession>A0A0L1L3U1</accession>
<dbReference type="GeneID" id="94235046"/>
<protein>
    <submittedName>
        <fullName evidence="1">DUF4440 domain-containing protein</fullName>
    </submittedName>
</protein>
<evidence type="ECO:0000313" key="2">
    <source>
        <dbReference type="Proteomes" id="UP000235554"/>
    </source>
</evidence>
<reference evidence="2" key="1">
    <citation type="submission" date="2016-07" db="EMBL/GenBank/DDBJ databases">
        <title>Nontailed viruses are major unrecognized killers of bacteria in the ocean.</title>
        <authorList>
            <person name="Kauffman K."/>
            <person name="Hussain F."/>
            <person name="Yang J."/>
            <person name="Arevalo P."/>
            <person name="Brown J."/>
            <person name="Cutler M."/>
            <person name="Kelly L."/>
            <person name="Polz M.F."/>
        </authorList>
    </citation>
    <scope>NUCLEOTIDE SEQUENCE [LARGE SCALE GENOMIC DNA]</scope>
    <source>
        <strain evidence="2">10N.261.48.A1</strain>
    </source>
</reference>
<dbReference type="EMBL" id="MCZJ01000001">
    <property type="protein sequence ID" value="PMM63263.1"/>
    <property type="molecule type" value="Genomic_DNA"/>
</dbReference>
<dbReference type="RefSeq" id="WP_016767899.1">
    <property type="nucleotide sequence ID" value="NZ_CAWQOO010000990.1"/>
</dbReference>
<sequence>MNMQTNAATFVLENQVDTAFLQSFSDAWNNHDIEALMSFMTEDCVFHTVAGEGELGNTIEGYEAVRNSFELVWQNFPDAAWSDPVHFVCGDRAVSESTFSATNPDGTVIEARMVDVFTLKEGKISVKNAFRKTRPLLTPNNTPKS</sequence>
<dbReference type="SUPFAM" id="SSF54427">
    <property type="entry name" value="NTF2-like"/>
    <property type="match status" value="1"/>
</dbReference>
<dbReference type="Pfam" id="PF12680">
    <property type="entry name" value="SnoaL_2"/>
    <property type="match status" value="1"/>
</dbReference>
<proteinExistence type="predicted"/>